<organism evidence="2 3">
    <name type="scientific">Araneus ventricosus</name>
    <name type="common">Orbweaver spider</name>
    <name type="synonym">Epeira ventricosa</name>
    <dbReference type="NCBI Taxonomy" id="182803"/>
    <lineage>
        <taxon>Eukaryota</taxon>
        <taxon>Metazoa</taxon>
        <taxon>Ecdysozoa</taxon>
        <taxon>Arthropoda</taxon>
        <taxon>Chelicerata</taxon>
        <taxon>Arachnida</taxon>
        <taxon>Araneae</taxon>
        <taxon>Araneomorphae</taxon>
        <taxon>Entelegynae</taxon>
        <taxon>Araneoidea</taxon>
        <taxon>Araneidae</taxon>
        <taxon>Araneus</taxon>
    </lineage>
</organism>
<feature type="non-terminal residue" evidence="2">
    <location>
        <position position="1"/>
    </location>
</feature>
<evidence type="ECO:0000313" key="3">
    <source>
        <dbReference type="Proteomes" id="UP000499080"/>
    </source>
</evidence>
<proteinExistence type="predicted"/>
<accession>A0A4Y2N084</accession>
<keyword evidence="3" id="KW-1185">Reference proteome</keyword>
<dbReference type="AlphaFoldDB" id="A0A4Y2N084"/>
<gene>
    <name evidence="2" type="ORF">AVEN_248215_1</name>
</gene>
<feature type="region of interest" description="Disordered" evidence="1">
    <location>
        <begin position="1"/>
        <end position="25"/>
    </location>
</feature>
<evidence type="ECO:0000313" key="2">
    <source>
        <dbReference type="EMBL" id="GBN32262.1"/>
    </source>
</evidence>
<sequence length="74" mass="8188">CENIGTKSGPEKPGPGTKHWKKISLGDLSPSKCDHPHLPMFLQNVETDLENLEQPSDCWNRTPLLCQVPPQGLV</sequence>
<comment type="caution">
    <text evidence="2">The sequence shown here is derived from an EMBL/GenBank/DDBJ whole genome shotgun (WGS) entry which is preliminary data.</text>
</comment>
<evidence type="ECO:0000256" key="1">
    <source>
        <dbReference type="SAM" id="MobiDB-lite"/>
    </source>
</evidence>
<reference evidence="2 3" key="1">
    <citation type="journal article" date="2019" name="Sci. Rep.">
        <title>Orb-weaving spider Araneus ventricosus genome elucidates the spidroin gene catalogue.</title>
        <authorList>
            <person name="Kono N."/>
            <person name="Nakamura H."/>
            <person name="Ohtoshi R."/>
            <person name="Moran D.A.P."/>
            <person name="Shinohara A."/>
            <person name="Yoshida Y."/>
            <person name="Fujiwara M."/>
            <person name="Mori M."/>
            <person name="Tomita M."/>
            <person name="Arakawa K."/>
        </authorList>
    </citation>
    <scope>NUCLEOTIDE SEQUENCE [LARGE SCALE GENOMIC DNA]</scope>
</reference>
<protein>
    <submittedName>
        <fullName evidence="2">Uncharacterized protein</fullName>
    </submittedName>
</protein>
<dbReference type="EMBL" id="BGPR01008212">
    <property type="protein sequence ID" value="GBN32262.1"/>
    <property type="molecule type" value="Genomic_DNA"/>
</dbReference>
<dbReference type="Proteomes" id="UP000499080">
    <property type="component" value="Unassembled WGS sequence"/>
</dbReference>
<name>A0A4Y2N084_ARAVE</name>